<dbReference type="EMBL" id="BLVP01000011">
    <property type="protein sequence ID" value="GFM38018.1"/>
    <property type="molecule type" value="Genomic_DNA"/>
</dbReference>
<feature type="transmembrane region" description="Helical" evidence="2">
    <location>
        <begin position="65"/>
        <end position="85"/>
    </location>
</feature>
<evidence type="ECO:0000256" key="2">
    <source>
        <dbReference type="SAM" id="Phobius"/>
    </source>
</evidence>
<dbReference type="Proteomes" id="UP000503820">
    <property type="component" value="Unassembled WGS sequence"/>
</dbReference>
<gene>
    <name evidence="3" type="ORF">DSM19430T_27020</name>
</gene>
<dbReference type="AlphaFoldDB" id="A0A7J0BWE2"/>
<accession>A0A7J0BWE2</accession>
<organism evidence="3 4">
    <name type="scientific">Desulfovibrio psychrotolerans</name>
    <dbReference type="NCBI Taxonomy" id="415242"/>
    <lineage>
        <taxon>Bacteria</taxon>
        <taxon>Pseudomonadati</taxon>
        <taxon>Thermodesulfobacteriota</taxon>
        <taxon>Desulfovibrionia</taxon>
        <taxon>Desulfovibrionales</taxon>
        <taxon>Desulfovibrionaceae</taxon>
        <taxon>Desulfovibrio</taxon>
    </lineage>
</organism>
<feature type="transmembrane region" description="Helical" evidence="2">
    <location>
        <begin position="202"/>
        <end position="220"/>
    </location>
</feature>
<evidence type="ECO:0000256" key="1">
    <source>
        <dbReference type="SAM" id="MobiDB-lite"/>
    </source>
</evidence>
<keyword evidence="2" id="KW-1133">Transmembrane helix</keyword>
<feature type="transmembrane region" description="Helical" evidence="2">
    <location>
        <begin position="27"/>
        <end position="44"/>
    </location>
</feature>
<feature type="transmembrane region" description="Helical" evidence="2">
    <location>
        <begin position="127"/>
        <end position="149"/>
    </location>
</feature>
<feature type="transmembrane region" description="Helical" evidence="2">
    <location>
        <begin position="170"/>
        <end position="190"/>
    </location>
</feature>
<keyword evidence="2" id="KW-0472">Membrane</keyword>
<proteinExistence type="predicted"/>
<sequence length="311" mass="35128">MTRLEPLTNLFDMLHHYWENPKMQRRVAKLLIIIFLGSLFGIELRRQGLLPEPLASITPDNHFHAANLAFSMLLVLEVMSLVFVLPQSVTKSLGKQFEILTLILLRNSFKELSHMHEPIDVVQDLEAILHVLTSSMGALVVFILLGLYYRMHRYQGYLRDPMEMLHYVMAKKVLGLGLFVVFVAIGGYNIWDFAVNGEKNEFFHTFYTVLIFADILLVLIAQRYMPSFHAVFRNSGYLIATLFIRIALSAPPYYDAAVGIGAAVFALAVTYATNVFHSGSLTSVAPQPAPKDGRDGRDEKNEKNEKEAVHG</sequence>
<feature type="compositionally biased region" description="Basic and acidic residues" evidence="1">
    <location>
        <begin position="291"/>
        <end position="311"/>
    </location>
</feature>
<feature type="region of interest" description="Disordered" evidence="1">
    <location>
        <begin position="283"/>
        <end position="311"/>
    </location>
</feature>
<reference evidence="3 4" key="1">
    <citation type="submission" date="2020-05" db="EMBL/GenBank/DDBJ databases">
        <title>Draft genome sequence of Desulfovibrio psychrotolerans JS1T.</title>
        <authorList>
            <person name="Ueno A."/>
            <person name="Tamazawa S."/>
            <person name="Tamamura S."/>
            <person name="Murakami T."/>
            <person name="Kiyama T."/>
            <person name="Inomata H."/>
            <person name="Amano Y."/>
            <person name="Miyakawa K."/>
            <person name="Tamaki H."/>
            <person name="Naganuma T."/>
            <person name="Kaneko K."/>
        </authorList>
    </citation>
    <scope>NUCLEOTIDE SEQUENCE [LARGE SCALE GENOMIC DNA]</scope>
    <source>
        <strain evidence="3 4">JS1</strain>
    </source>
</reference>
<evidence type="ECO:0000313" key="4">
    <source>
        <dbReference type="Proteomes" id="UP000503820"/>
    </source>
</evidence>
<name>A0A7J0BWE2_9BACT</name>
<keyword evidence="2" id="KW-0812">Transmembrane</keyword>
<comment type="caution">
    <text evidence="3">The sequence shown here is derived from an EMBL/GenBank/DDBJ whole genome shotgun (WGS) entry which is preliminary data.</text>
</comment>
<feature type="transmembrane region" description="Helical" evidence="2">
    <location>
        <begin position="256"/>
        <end position="276"/>
    </location>
</feature>
<evidence type="ECO:0000313" key="3">
    <source>
        <dbReference type="EMBL" id="GFM38018.1"/>
    </source>
</evidence>
<protein>
    <submittedName>
        <fullName evidence="3">Uncharacterized protein</fullName>
    </submittedName>
</protein>
<feature type="transmembrane region" description="Helical" evidence="2">
    <location>
        <begin position="232"/>
        <end position="250"/>
    </location>
</feature>
<keyword evidence="4" id="KW-1185">Reference proteome</keyword>
<dbReference type="RefSeq" id="WP_243451394.1">
    <property type="nucleotide sequence ID" value="NZ_BLVP01000011.1"/>
</dbReference>